<evidence type="ECO:0000313" key="1">
    <source>
        <dbReference type="EMBL" id="TVY48183.1"/>
    </source>
</evidence>
<organism evidence="1 2">
    <name type="scientific">Lachnellula occidentalis</name>
    <dbReference type="NCBI Taxonomy" id="215460"/>
    <lineage>
        <taxon>Eukaryota</taxon>
        <taxon>Fungi</taxon>
        <taxon>Dikarya</taxon>
        <taxon>Ascomycota</taxon>
        <taxon>Pezizomycotina</taxon>
        <taxon>Leotiomycetes</taxon>
        <taxon>Helotiales</taxon>
        <taxon>Lachnaceae</taxon>
        <taxon>Lachnellula</taxon>
    </lineage>
</organism>
<dbReference type="Proteomes" id="UP000443090">
    <property type="component" value="Unassembled WGS sequence"/>
</dbReference>
<sequence>MSLVILIRYIILRNNFSDNLINYDIDNIGYMKLNGRDGFESYIIPKDGVLGLGNKSYSRPLIFDENMPILKAYIYAIQEATMSIHRALSRELGLQAGDKFE</sequence>
<keyword evidence="2" id="KW-1185">Reference proteome</keyword>
<comment type="caution">
    <text evidence="1">The sequence shown here is derived from an EMBL/GenBank/DDBJ whole genome shotgun (WGS) entry which is preliminary data.</text>
</comment>
<gene>
    <name evidence="1" type="ORF">LOCC1_G002462</name>
</gene>
<protein>
    <submittedName>
        <fullName evidence="1">Uncharacterized protein</fullName>
    </submittedName>
</protein>
<accession>A0A8H8UHB1</accession>
<name>A0A8H8UHB1_9HELO</name>
<evidence type="ECO:0000313" key="2">
    <source>
        <dbReference type="Proteomes" id="UP000443090"/>
    </source>
</evidence>
<dbReference type="OrthoDB" id="288590at2759"/>
<dbReference type="AlphaFoldDB" id="A0A8H8UHB1"/>
<reference evidence="1 2" key="1">
    <citation type="submission" date="2018-05" db="EMBL/GenBank/DDBJ databases">
        <title>Genome sequencing and assembly of the regulated plant pathogen Lachnellula willkommii and related sister species for the development of diagnostic species identification markers.</title>
        <authorList>
            <person name="Giroux E."/>
            <person name="Bilodeau G."/>
        </authorList>
    </citation>
    <scope>NUCLEOTIDE SEQUENCE [LARGE SCALE GENOMIC DNA]</scope>
    <source>
        <strain evidence="1 2">CBS 160.35</strain>
    </source>
</reference>
<proteinExistence type="predicted"/>
<dbReference type="EMBL" id="QGMI01000056">
    <property type="protein sequence ID" value="TVY48183.1"/>
    <property type="molecule type" value="Genomic_DNA"/>
</dbReference>